<feature type="domain" description="GtrA/DPMS transmembrane" evidence="10">
    <location>
        <begin position="261"/>
        <end position="377"/>
    </location>
</feature>
<evidence type="ECO:0000256" key="2">
    <source>
        <dbReference type="ARBA" id="ARBA00006739"/>
    </source>
</evidence>
<dbReference type="PANTHER" id="PTHR43398">
    <property type="entry name" value="DOLICHOL-PHOSPHATE MANNOSYLTRANSFERASE SUBUNIT 1"/>
    <property type="match status" value="1"/>
</dbReference>
<dbReference type="InterPro" id="IPR007267">
    <property type="entry name" value="GtrA_DPMS_TM"/>
</dbReference>
<dbReference type="GO" id="GO:0009247">
    <property type="term" value="P:glycolipid biosynthetic process"/>
    <property type="evidence" value="ECO:0007669"/>
    <property type="project" value="TreeGrafter"/>
</dbReference>
<evidence type="ECO:0000256" key="4">
    <source>
        <dbReference type="ARBA" id="ARBA00022679"/>
    </source>
</evidence>
<evidence type="ECO:0000313" key="11">
    <source>
        <dbReference type="EMBL" id="MBJ7542096.1"/>
    </source>
</evidence>
<dbReference type="RefSeq" id="WP_199502243.1">
    <property type="nucleotide sequence ID" value="NZ_JAEMUK010000002.1"/>
</dbReference>
<dbReference type="GO" id="GO:0016020">
    <property type="term" value="C:membrane"/>
    <property type="evidence" value="ECO:0007669"/>
    <property type="project" value="UniProtKB-SubCell"/>
</dbReference>
<evidence type="ECO:0000256" key="8">
    <source>
        <dbReference type="SAM" id="Phobius"/>
    </source>
</evidence>
<keyword evidence="5 8" id="KW-0812">Transmembrane</keyword>
<comment type="similarity">
    <text evidence="2">Belongs to the glycosyltransferase 2 family.</text>
</comment>
<evidence type="ECO:0000256" key="6">
    <source>
        <dbReference type="ARBA" id="ARBA00022989"/>
    </source>
</evidence>
<dbReference type="InterPro" id="IPR029044">
    <property type="entry name" value="Nucleotide-diphossugar_trans"/>
</dbReference>
<keyword evidence="12" id="KW-1185">Reference proteome</keyword>
<dbReference type="Gene3D" id="3.90.550.10">
    <property type="entry name" value="Spore Coat Polysaccharide Biosynthesis Protein SpsA, Chain A"/>
    <property type="match status" value="1"/>
</dbReference>
<keyword evidence="3" id="KW-0328">Glycosyltransferase</keyword>
<proteinExistence type="inferred from homology"/>
<dbReference type="GO" id="GO:0000271">
    <property type="term" value="P:polysaccharide biosynthetic process"/>
    <property type="evidence" value="ECO:0007669"/>
    <property type="project" value="InterPro"/>
</dbReference>
<feature type="transmembrane region" description="Helical" evidence="8">
    <location>
        <begin position="321"/>
        <end position="342"/>
    </location>
</feature>
<keyword evidence="4 11" id="KW-0808">Transferase</keyword>
<evidence type="ECO:0000256" key="5">
    <source>
        <dbReference type="ARBA" id="ARBA00022692"/>
    </source>
</evidence>
<dbReference type="CDD" id="cd06442">
    <property type="entry name" value="DPM1_like"/>
    <property type="match status" value="1"/>
</dbReference>
<dbReference type="InterPro" id="IPR039528">
    <property type="entry name" value="DPM1-like"/>
</dbReference>
<protein>
    <submittedName>
        <fullName evidence="11">Glycosyltransferase family 2 protein</fullName>
    </submittedName>
</protein>
<sequence length="380" mass="41885">MQPDVTEARRIDAAPAIAKGPDLTVIAPTFNERENIEPLIEKLAAALDGVQWEVIFVDDDSPDGTAARVREVARRDSRVRCVQRLGRRGLTSACAEAVLASSAPYVAIIDADLQHDETLLPRMLELLRREPETDVVIGSRYTEKSLSEGFTRVRQAMSYIATRLAQTILRAKLSDPVSGFFMAKREVFEGSIRSLSGIGNKILVDVFASSPRPLKFKELAYQFKARLHGESKLDTLTVWEYLVLLADKSLGRIVPVRFLLFSLVGFSGVLVHLGVLRAALVATPLSFATSQALATLVAAISNFFLNNWLTYRDKRLTGWQIIPGLITFLLACSVGAVVNVAFAETVFELTELWWLAGIAGAAVSAVLNYATTSIFTWRKR</sequence>
<dbReference type="PANTHER" id="PTHR43398:SF1">
    <property type="entry name" value="DOLICHOL-PHOSPHATE MANNOSYLTRANSFERASE SUBUNIT 1"/>
    <property type="match status" value="1"/>
</dbReference>
<keyword evidence="7 8" id="KW-0472">Membrane</keyword>
<evidence type="ECO:0000256" key="1">
    <source>
        <dbReference type="ARBA" id="ARBA00004141"/>
    </source>
</evidence>
<dbReference type="GO" id="GO:0004582">
    <property type="term" value="F:dolichyl-phosphate beta-D-mannosyltransferase activity"/>
    <property type="evidence" value="ECO:0007669"/>
    <property type="project" value="InterPro"/>
</dbReference>
<feature type="transmembrane region" description="Helical" evidence="8">
    <location>
        <begin position="354"/>
        <end position="377"/>
    </location>
</feature>
<evidence type="ECO:0000256" key="7">
    <source>
        <dbReference type="ARBA" id="ARBA00023136"/>
    </source>
</evidence>
<comment type="caution">
    <text evidence="11">The sequence shown here is derived from an EMBL/GenBank/DDBJ whole genome shotgun (WGS) entry which is preliminary data.</text>
</comment>
<dbReference type="Pfam" id="PF00535">
    <property type="entry name" value="Glycos_transf_2"/>
    <property type="match status" value="1"/>
</dbReference>
<evidence type="ECO:0000256" key="3">
    <source>
        <dbReference type="ARBA" id="ARBA00022676"/>
    </source>
</evidence>
<dbReference type="SUPFAM" id="SSF53448">
    <property type="entry name" value="Nucleotide-diphospho-sugar transferases"/>
    <property type="match status" value="1"/>
</dbReference>
<feature type="domain" description="Glycosyltransferase 2-like" evidence="9">
    <location>
        <begin position="24"/>
        <end position="189"/>
    </location>
</feature>
<gene>
    <name evidence="11" type="ORF">JDN41_00810</name>
</gene>
<feature type="transmembrane region" description="Helical" evidence="8">
    <location>
        <begin position="258"/>
        <end position="280"/>
    </location>
</feature>
<feature type="transmembrane region" description="Helical" evidence="8">
    <location>
        <begin position="292"/>
        <end position="309"/>
    </location>
</feature>
<accession>A0A8I1KIT0</accession>
<dbReference type="EMBL" id="JAEMUK010000002">
    <property type="protein sequence ID" value="MBJ7542096.1"/>
    <property type="molecule type" value="Genomic_DNA"/>
</dbReference>
<dbReference type="AlphaFoldDB" id="A0A8I1KIT0"/>
<dbReference type="Proteomes" id="UP000623250">
    <property type="component" value="Unassembled WGS sequence"/>
</dbReference>
<reference evidence="11 12" key="1">
    <citation type="submission" date="2020-12" db="EMBL/GenBank/DDBJ databases">
        <title>Revised draft genomes of Rhodomicrobium vannielii ATCC 17100 and Rhodomicrobium udaipurense JA643.</title>
        <authorList>
            <person name="Conners E.M."/>
            <person name="Davenport E.J."/>
            <person name="Bose A."/>
        </authorList>
    </citation>
    <scope>NUCLEOTIDE SEQUENCE [LARGE SCALE GENOMIC DNA]</scope>
    <source>
        <strain evidence="11 12">JA643</strain>
    </source>
</reference>
<dbReference type="InterPro" id="IPR001173">
    <property type="entry name" value="Glyco_trans_2-like"/>
</dbReference>
<keyword evidence="6 8" id="KW-1133">Transmembrane helix</keyword>
<comment type="subcellular location">
    <subcellularLocation>
        <location evidence="1">Membrane</location>
        <topology evidence="1">Multi-pass membrane protein</topology>
    </subcellularLocation>
</comment>
<evidence type="ECO:0000313" key="12">
    <source>
        <dbReference type="Proteomes" id="UP000623250"/>
    </source>
</evidence>
<name>A0A8I1KIT0_9HYPH</name>
<dbReference type="Pfam" id="PF04138">
    <property type="entry name" value="GtrA_DPMS_TM"/>
    <property type="match status" value="1"/>
</dbReference>
<evidence type="ECO:0000259" key="10">
    <source>
        <dbReference type="Pfam" id="PF04138"/>
    </source>
</evidence>
<organism evidence="11 12">
    <name type="scientific">Rhodomicrobium udaipurense</name>
    <dbReference type="NCBI Taxonomy" id="1202716"/>
    <lineage>
        <taxon>Bacteria</taxon>
        <taxon>Pseudomonadati</taxon>
        <taxon>Pseudomonadota</taxon>
        <taxon>Alphaproteobacteria</taxon>
        <taxon>Hyphomicrobiales</taxon>
        <taxon>Hyphomicrobiaceae</taxon>
        <taxon>Rhodomicrobium</taxon>
    </lineage>
</organism>
<evidence type="ECO:0000259" key="9">
    <source>
        <dbReference type="Pfam" id="PF00535"/>
    </source>
</evidence>